<evidence type="ECO:0000313" key="4">
    <source>
        <dbReference type="Proteomes" id="UP000605986"/>
    </source>
</evidence>
<dbReference type="InterPro" id="IPR038305">
    <property type="entry name" value="HeLo_sf"/>
</dbReference>
<protein>
    <recommendedName>
        <fullName evidence="2">Prion-inhibition and propagation HeLo domain-containing protein</fullName>
    </recommendedName>
</protein>
<dbReference type="EMBL" id="JAADJG010000375">
    <property type="protein sequence ID" value="KAF4447805.1"/>
    <property type="molecule type" value="Genomic_DNA"/>
</dbReference>
<dbReference type="Pfam" id="PF14479">
    <property type="entry name" value="HeLo"/>
    <property type="match status" value="1"/>
</dbReference>
<sequence length="155" mass="17036">MLEQLKPFDPFNSSAPHGQSVTSASFDKTTSSKPFEETVILLADDGTFDLSVPLPSPVLSPSGIEVLDPPCTSGERLERAVTMPSEAPRLGQQDSAPFNNAVDCFEYIQLRHSFGTDYQTCQLNLDITRLRLSCWGEAVEINYGSRFTEVNSSNN</sequence>
<reference evidence="3" key="1">
    <citation type="submission" date="2020-01" db="EMBL/GenBank/DDBJ databases">
        <title>Identification and distribution of gene clusters putatively required for synthesis of sphingolipid metabolism inhibitors in phylogenetically diverse species of the filamentous fungus Fusarium.</title>
        <authorList>
            <person name="Kim H.-S."/>
            <person name="Busman M."/>
            <person name="Brown D.W."/>
            <person name="Divon H."/>
            <person name="Uhlig S."/>
            <person name="Proctor R.H."/>
        </authorList>
    </citation>
    <scope>NUCLEOTIDE SEQUENCE</scope>
    <source>
        <strain evidence="3">NRRL 53441</strain>
    </source>
</reference>
<evidence type="ECO:0000256" key="1">
    <source>
        <dbReference type="SAM" id="MobiDB-lite"/>
    </source>
</evidence>
<keyword evidence="4" id="KW-1185">Reference proteome</keyword>
<gene>
    <name evidence="3" type="ORF">F53441_8709</name>
</gene>
<dbReference type="Proteomes" id="UP000605986">
    <property type="component" value="Unassembled WGS sequence"/>
</dbReference>
<evidence type="ECO:0000313" key="3">
    <source>
        <dbReference type="EMBL" id="KAF4447805.1"/>
    </source>
</evidence>
<feature type="domain" description="Prion-inhibition and propagation HeLo" evidence="2">
    <location>
        <begin position="98"/>
        <end position="142"/>
    </location>
</feature>
<proteinExistence type="predicted"/>
<dbReference type="AlphaFoldDB" id="A0A8H4KAS4"/>
<comment type="caution">
    <text evidence="3">The sequence shown here is derived from an EMBL/GenBank/DDBJ whole genome shotgun (WGS) entry which is preliminary data.</text>
</comment>
<dbReference type="InterPro" id="IPR029498">
    <property type="entry name" value="HeLo_dom"/>
</dbReference>
<dbReference type="OrthoDB" id="20872at2759"/>
<organism evidence="3 4">
    <name type="scientific">Fusarium austroafricanum</name>
    <dbReference type="NCBI Taxonomy" id="2364996"/>
    <lineage>
        <taxon>Eukaryota</taxon>
        <taxon>Fungi</taxon>
        <taxon>Dikarya</taxon>
        <taxon>Ascomycota</taxon>
        <taxon>Pezizomycotina</taxon>
        <taxon>Sordariomycetes</taxon>
        <taxon>Hypocreomycetidae</taxon>
        <taxon>Hypocreales</taxon>
        <taxon>Nectriaceae</taxon>
        <taxon>Fusarium</taxon>
        <taxon>Fusarium concolor species complex</taxon>
    </lineage>
</organism>
<feature type="region of interest" description="Disordered" evidence="1">
    <location>
        <begin position="1"/>
        <end position="29"/>
    </location>
</feature>
<feature type="compositionally biased region" description="Polar residues" evidence="1">
    <location>
        <begin position="11"/>
        <end position="29"/>
    </location>
</feature>
<dbReference type="Gene3D" id="1.20.120.1020">
    <property type="entry name" value="Prion-inhibition and propagation, HeLo domain"/>
    <property type="match status" value="1"/>
</dbReference>
<evidence type="ECO:0000259" key="2">
    <source>
        <dbReference type="Pfam" id="PF14479"/>
    </source>
</evidence>
<accession>A0A8H4KAS4</accession>
<name>A0A8H4KAS4_9HYPO</name>